<organism evidence="1 2">
    <name type="scientific">Paenalcaligenes hermetiae</name>
    <dbReference type="NCBI Taxonomy" id="1157987"/>
    <lineage>
        <taxon>Bacteria</taxon>
        <taxon>Pseudomonadati</taxon>
        <taxon>Pseudomonadota</taxon>
        <taxon>Betaproteobacteria</taxon>
        <taxon>Burkholderiales</taxon>
        <taxon>Alcaligenaceae</taxon>
        <taxon>Paenalcaligenes</taxon>
    </lineage>
</organism>
<evidence type="ECO:0000313" key="1">
    <source>
        <dbReference type="EMBL" id="GAA5092936.1"/>
    </source>
</evidence>
<reference evidence="2" key="1">
    <citation type="journal article" date="2019" name="Int. J. Syst. Evol. Microbiol.">
        <title>The Global Catalogue of Microorganisms (GCM) 10K type strain sequencing project: providing services to taxonomists for standard genome sequencing and annotation.</title>
        <authorList>
            <consortium name="The Broad Institute Genomics Platform"/>
            <consortium name="The Broad Institute Genome Sequencing Center for Infectious Disease"/>
            <person name="Wu L."/>
            <person name="Ma J."/>
        </authorList>
    </citation>
    <scope>NUCLEOTIDE SEQUENCE [LARGE SCALE GENOMIC DNA]</scope>
    <source>
        <strain evidence="2">JCM 18423</strain>
    </source>
</reference>
<dbReference type="PANTHER" id="PTHR35370">
    <property type="entry name" value="CYTOPLASMIC PROTEIN-RELATED-RELATED"/>
    <property type="match status" value="1"/>
</dbReference>
<accession>A0ABP9MBL3</accession>
<comment type="caution">
    <text evidence="1">The sequence shown here is derived from an EMBL/GenBank/DDBJ whole genome shotgun (WGS) entry which is preliminary data.</text>
</comment>
<dbReference type="EMBL" id="BAABKD010000011">
    <property type="protein sequence ID" value="GAA5092936.1"/>
    <property type="molecule type" value="Genomic_DNA"/>
</dbReference>
<dbReference type="PIRSF" id="PIRSF028304">
    <property type="entry name" value="UCP028304"/>
    <property type="match status" value="1"/>
</dbReference>
<sequence>MREMGQEFAQQHPKIAGRLGMQGIEVADPYVERLLEGFSFLTARIQMKMDAQYPQLTQSLLDVLSPSYTAPLPSMTVVQCTPSFTHGNLAKGVNVPRGTVLRGRVPKGEQTAPEFTTAQDVQLTPLHVEAVNTSVLDDGLKQVWAQSKHGRDAPVTSIQRVLTLRFSLQGGVLLKELRLPQLMMYLHGQSHAMQALLAWIMTQTVGLICHDAERPLRWAHALAPSALQQEGFQENQALLPVEMRQFQGHRVLQEYFALPERFLFFSVNGLAQALRLPPALANLDDPLLREQQPRQFCISFLLAQAAPEIESRLQPEQFALHCTPAINLVRRQADRIVMQSDAHRYHLVVDKTRPLDFEVYSIEHLHAYALQDGVREQVFRPFYQNRASDIGNGGRYFSIQRQDRLPSAHSSQQQGERSRYVGSEVYLQLVDQSQAPFAPELRHLAAMVWCSNRDLPLLMPYGSEQDFVLKTISAPVTSIRILCAPTAPQPALAQGEYAWRLIGQLEQQYIGLETLSAQQSVAYLRSLLQLHAHHAPSHFALLSQAIQDVRTEVIHQRLAIPGPIVYGRGVRISITVDERALAGDSAYLLGAVLEYYLSRSVGINMLVQCELHSVQRGRIKQWPVRGGSRPQF</sequence>
<keyword evidence="2" id="KW-1185">Reference proteome</keyword>
<evidence type="ECO:0000313" key="2">
    <source>
        <dbReference type="Proteomes" id="UP001500227"/>
    </source>
</evidence>
<gene>
    <name evidence="1" type="primary">tssF</name>
    <name evidence="1" type="ORF">GCM10023337_21040</name>
</gene>
<proteinExistence type="predicted"/>
<name>A0ABP9MBL3_9BURK</name>
<dbReference type="Pfam" id="PF05947">
    <property type="entry name" value="T6SS_TssF"/>
    <property type="match status" value="1"/>
</dbReference>
<dbReference type="PANTHER" id="PTHR35370:SF1">
    <property type="entry name" value="TYPE VI SECRETION SYSTEM COMPONENT TSSF1"/>
    <property type="match status" value="1"/>
</dbReference>
<dbReference type="Proteomes" id="UP001500227">
    <property type="component" value="Unassembled WGS sequence"/>
</dbReference>
<dbReference type="NCBIfam" id="TIGR03359">
    <property type="entry name" value="VI_chp_6"/>
    <property type="match status" value="1"/>
</dbReference>
<protein>
    <submittedName>
        <fullName evidence="1">Type VI secretion system baseplate subunit TssF</fullName>
    </submittedName>
</protein>
<dbReference type="InterPro" id="IPR010272">
    <property type="entry name" value="T6SS_TssF"/>
</dbReference>